<dbReference type="Proteomes" id="UP000054166">
    <property type="component" value="Unassembled WGS sequence"/>
</dbReference>
<feature type="compositionally biased region" description="Basic and acidic residues" evidence="2">
    <location>
        <begin position="287"/>
        <end position="302"/>
    </location>
</feature>
<keyword evidence="5" id="KW-1185">Reference proteome</keyword>
<accession>A0A0C3F140</accession>
<feature type="domain" description="C2H2-type" evidence="3">
    <location>
        <begin position="273"/>
        <end position="305"/>
    </location>
</feature>
<keyword evidence="1" id="KW-0863">Zinc-finger</keyword>
<sequence>MTMDSIPSSTGPAENKDLLMVGKDRTSKLLKLPGIFYANPNSCYITMKALSRFLTIRAGEWDHQDPDLIDGYLELCSEGEKVLDELMRLTPMLTDEPSRPNGSRVQTTQVLVRCPNTLYDLQTTNLADIYRLPDPVNVDIPEEEPECGPYGPDHHTHLIMEAPMDYPPLNCYYGHNATNKKTEKDKFKVSLPAAPSQMNECLNQVKLDMRNTCVPLSAGNDVVRNDTVPADAQIMRKRKRTCRTDCEDAIRGAKKAQCTIEAHRNESEEPLGYVCTKAGCKKTFSRDPDRIRHEKTSPEHGAKAKHKCPQCPKAYQRLETLNRHRRAKEH</sequence>
<dbReference type="InterPro" id="IPR013087">
    <property type="entry name" value="Znf_C2H2_type"/>
</dbReference>
<dbReference type="HOGENOM" id="CLU_880315_0_0_1"/>
<dbReference type="InParanoid" id="A0A0C3F140"/>
<evidence type="ECO:0000313" key="5">
    <source>
        <dbReference type="Proteomes" id="UP000054166"/>
    </source>
</evidence>
<dbReference type="SMART" id="SM00355">
    <property type="entry name" value="ZnF_C2H2"/>
    <property type="match status" value="2"/>
</dbReference>
<feature type="region of interest" description="Disordered" evidence="2">
    <location>
        <begin position="287"/>
        <end position="310"/>
    </location>
</feature>
<name>A0A0C3F140_PILCF</name>
<dbReference type="Gene3D" id="3.30.160.60">
    <property type="entry name" value="Classic Zinc Finger"/>
    <property type="match status" value="1"/>
</dbReference>
<organism evidence="4 5">
    <name type="scientific">Piloderma croceum (strain F 1598)</name>
    <dbReference type="NCBI Taxonomy" id="765440"/>
    <lineage>
        <taxon>Eukaryota</taxon>
        <taxon>Fungi</taxon>
        <taxon>Dikarya</taxon>
        <taxon>Basidiomycota</taxon>
        <taxon>Agaricomycotina</taxon>
        <taxon>Agaricomycetes</taxon>
        <taxon>Agaricomycetidae</taxon>
        <taxon>Atheliales</taxon>
        <taxon>Atheliaceae</taxon>
        <taxon>Piloderma</taxon>
    </lineage>
</organism>
<dbReference type="Pfam" id="PF00096">
    <property type="entry name" value="zf-C2H2"/>
    <property type="match status" value="1"/>
</dbReference>
<evidence type="ECO:0000259" key="3">
    <source>
        <dbReference type="PROSITE" id="PS50157"/>
    </source>
</evidence>
<reference evidence="5" key="2">
    <citation type="submission" date="2015-01" db="EMBL/GenBank/DDBJ databases">
        <title>Evolutionary Origins and Diversification of the Mycorrhizal Mutualists.</title>
        <authorList>
            <consortium name="DOE Joint Genome Institute"/>
            <consortium name="Mycorrhizal Genomics Consortium"/>
            <person name="Kohler A."/>
            <person name="Kuo A."/>
            <person name="Nagy L.G."/>
            <person name="Floudas D."/>
            <person name="Copeland A."/>
            <person name="Barry K.W."/>
            <person name="Cichocki N."/>
            <person name="Veneault-Fourrey C."/>
            <person name="LaButti K."/>
            <person name="Lindquist E.A."/>
            <person name="Lipzen A."/>
            <person name="Lundell T."/>
            <person name="Morin E."/>
            <person name="Murat C."/>
            <person name="Riley R."/>
            <person name="Ohm R."/>
            <person name="Sun H."/>
            <person name="Tunlid A."/>
            <person name="Henrissat B."/>
            <person name="Grigoriev I.V."/>
            <person name="Hibbett D.S."/>
            <person name="Martin F."/>
        </authorList>
    </citation>
    <scope>NUCLEOTIDE SEQUENCE [LARGE SCALE GENOMIC DNA]</scope>
    <source>
        <strain evidence="5">F 1598</strain>
    </source>
</reference>
<proteinExistence type="predicted"/>
<dbReference type="InterPro" id="IPR036236">
    <property type="entry name" value="Znf_C2H2_sf"/>
</dbReference>
<feature type="domain" description="C2H2-type" evidence="3">
    <location>
        <begin position="306"/>
        <end position="330"/>
    </location>
</feature>
<dbReference type="PROSITE" id="PS50157">
    <property type="entry name" value="ZINC_FINGER_C2H2_2"/>
    <property type="match status" value="2"/>
</dbReference>
<keyword evidence="1" id="KW-0479">Metal-binding</keyword>
<evidence type="ECO:0000256" key="2">
    <source>
        <dbReference type="SAM" id="MobiDB-lite"/>
    </source>
</evidence>
<evidence type="ECO:0000313" key="4">
    <source>
        <dbReference type="EMBL" id="KIM73636.1"/>
    </source>
</evidence>
<reference evidence="4 5" key="1">
    <citation type="submission" date="2014-04" db="EMBL/GenBank/DDBJ databases">
        <authorList>
            <consortium name="DOE Joint Genome Institute"/>
            <person name="Kuo A."/>
            <person name="Tarkka M."/>
            <person name="Buscot F."/>
            <person name="Kohler A."/>
            <person name="Nagy L.G."/>
            <person name="Floudas D."/>
            <person name="Copeland A."/>
            <person name="Barry K.W."/>
            <person name="Cichocki N."/>
            <person name="Veneault-Fourrey C."/>
            <person name="LaButti K."/>
            <person name="Lindquist E.A."/>
            <person name="Lipzen A."/>
            <person name="Lundell T."/>
            <person name="Morin E."/>
            <person name="Murat C."/>
            <person name="Sun H."/>
            <person name="Tunlid A."/>
            <person name="Henrissat B."/>
            <person name="Grigoriev I.V."/>
            <person name="Hibbett D.S."/>
            <person name="Martin F."/>
            <person name="Nordberg H.P."/>
            <person name="Cantor M.N."/>
            <person name="Hua S.X."/>
        </authorList>
    </citation>
    <scope>NUCLEOTIDE SEQUENCE [LARGE SCALE GENOMIC DNA]</scope>
    <source>
        <strain evidence="4 5">F 1598</strain>
    </source>
</reference>
<dbReference type="PROSITE" id="PS00028">
    <property type="entry name" value="ZINC_FINGER_C2H2_1"/>
    <property type="match status" value="1"/>
</dbReference>
<keyword evidence="1" id="KW-0862">Zinc</keyword>
<protein>
    <recommendedName>
        <fullName evidence="3">C2H2-type domain-containing protein</fullName>
    </recommendedName>
</protein>
<dbReference type="EMBL" id="KN833077">
    <property type="protein sequence ID" value="KIM73636.1"/>
    <property type="molecule type" value="Genomic_DNA"/>
</dbReference>
<gene>
    <name evidence="4" type="ORF">PILCRDRAFT_723435</name>
</gene>
<dbReference type="AlphaFoldDB" id="A0A0C3F140"/>
<evidence type="ECO:0000256" key="1">
    <source>
        <dbReference type="PROSITE-ProRule" id="PRU00042"/>
    </source>
</evidence>
<dbReference type="GO" id="GO:0008270">
    <property type="term" value="F:zinc ion binding"/>
    <property type="evidence" value="ECO:0007669"/>
    <property type="project" value="UniProtKB-KW"/>
</dbReference>
<dbReference type="SUPFAM" id="SSF57667">
    <property type="entry name" value="beta-beta-alpha zinc fingers"/>
    <property type="match status" value="1"/>
</dbReference>